<protein>
    <submittedName>
        <fullName evidence="2">Uncharacterized protein</fullName>
    </submittedName>
</protein>
<dbReference type="InParanoid" id="A0A1Q3C161"/>
<gene>
    <name evidence="2" type="ORF">CFOL_v3_17246</name>
</gene>
<feature type="compositionally biased region" description="Polar residues" evidence="1">
    <location>
        <begin position="84"/>
        <end position="97"/>
    </location>
</feature>
<sequence>SLCLSLPLSFSPSRYPAVSLSRSLPVLPLSSRWHSKTLRKYTLLFLPPCSPTLFPVASKKYPNARIDDTEPPLRYPQPQPQRPESTTLSYPYRSQYQDHSHHPRFSRYCRAEIGLWFYAL</sequence>
<dbReference type="Proteomes" id="UP000187406">
    <property type="component" value="Unassembled WGS sequence"/>
</dbReference>
<evidence type="ECO:0000256" key="1">
    <source>
        <dbReference type="SAM" id="MobiDB-lite"/>
    </source>
</evidence>
<accession>A0A1Q3C161</accession>
<dbReference type="EMBL" id="BDDD01001145">
    <property type="protein sequence ID" value="GAV73763.1"/>
    <property type="molecule type" value="Genomic_DNA"/>
</dbReference>
<comment type="caution">
    <text evidence="2">The sequence shown here is derived from an EMBL/GenBank/DDBJ whole genome shotgun (WGS) entry which is preliminary data.</text>
</comment>
<reference evidence="3" key="1">
    <citation type="submission" date="2016-04" db="EMBL/GenBank/DDBJ databases">
        <title>Cephalotus genome sequencing.</title>
        <authorList>
            <person name="Fukushima K."/>
            <person name="Hasebe M."/>
            <person name="Fang X."/>
        </authorList>
    </citation>
    <scope>NUCLEOTIDE SEQUENCE [LARGE SCALE GENOMIC DNA]</scope>
    <source>
        <strain evidence="3">cv. St1</strain>
    </source>
</reference>
<feature type="non-terminal residue" evidence="2">
    <location>
        <position position="1"/>
    </location>
</feature>
<evidence type="ECO:0000313" key="3">
    <source>
        <dbReference type="Proteomes" id="UP000187406"/>
    </source>
</evidence>
<evidence type="ECO:0000313" key="2">
    <source>
        <dbReference type="EMBL" id="GAV73763.1"/>
    </source>
</evidence>
<proteinExistence type="predicted"/>
<feature type="region of interest" description="Disordered" evidence="1">
    <location>
        <begin position="63"/>
        <end position="100"/>
    </location>
</feature>
<keyword evidence="3" id="KW-1185">Reference proteome</keyword>
<organism evidence="2 3">
    <name type="scientific">Cephalotus follicularis</name>
    <name type="common">Albany pitcher plant</name>
    <dbReference type="NCBI Taxonomy" id="3775"/>
    <lineage>
        <taxon>Eukaryota</taxon>
        <taxon>Viridiplantae</taxon>
        <taxon>Streptophyta</taxon>
        <taxon>Embryophyta</taxon>
        <taxon>Tracheophyta</taxon>
        <taxon>Spermatophyta</taxon>
        <taxon>Magnoliopsida</taxon>
        <taxon>eudicotyledons</taxon>
        <taxon>Gunneridae</taxon>
        <taxon>Pentapetalae</taxon>
        <taxon>rosids</taxon>
        <taxon>fabids</taxon>
        <taxon>Oxalidales</taxon>
        <taxon>Cephalotaceae</taxon>
        <taxon>Cephalotus</taxon>
    </lineage>
</organism>
<name>A0A1Q3C161_CEPFO</name>
<dbReference type="AlphaFoldDB" id="A0A1Q3C161"/>